<accession>A0ABV4G6J7</accession>
<dbReference type="RefSeq" id="WP_085967786.1">
    <property type="nucleotide sequence ID" value="NZ_AP021854.1"/>
</dbReference>
<sequence length="67" mass="6636">MLEMTNFAQPIELSDEELDLVAAGTGSCGCGGGGGGGGGDRNFQVGLVNLNDVNIGVNVGGIQLQQA</sequence>
<dbReference type="Proteomes" id="UP001565369">
    <property type="component" value="Unassembled WGS sequence"/>
</dbReference>
<name>A0ABV4G6J7_9BRAD</name>
<protein>
    <recommendedName>
        <fullName evidence="3">Bacteriocin</fullName>
    </recommendedName>
</protein>
<dbReference type="EMBL" id="JBGBZJ010000003">
    <property type="protein sequence ID" value="MEY9459520.1"/>
    <property type="molecule type" value="Genomic_DNA"/>
</dbReference>
<keyword evidence="2" id="KW-1185">Reference proteome</keyword>
<comment type="caution">
    <text evidence="1">The sequence shown here is derived from an EMBL/GenBank/DDBJ whole genome shotgun (WGS) entry which is preliminary data.</text>
</comment>
<proteinExistence type="predicted"/>
<organism evidence="1 2">
    <name type="scientific">Bradyrhizobium ottawaense</name>
    <dbReference type="NCBI Taxonomy" id="931866"/>
    <lineage>
        <taxon>Bacteria</taxon>
        <taxon>Pseudomonadati</taxon>
        <taxon>Pseudomonadota</taxon>
        <taxon>Alphaproteobacteria</taxon>
        <taxon>Hyphomicrobiales</taxon>
        <taxon>Nitrobacteraceae</taxon>
        <taxon>Bradyrhizobium</taxon>
    </lineage>
</organism>
<evidence type="ECO:0000313" key="2">
    <source>
        <dbReference type="Proteomes" id="UP001565369"/>
    </source>
</evidence>
<reference evidence="1 2" key="1">
    <citation type="submission" date="2024-07" db="EMBL/GenBank/DDBJ databases">
        <title>Genomic Encyclopedia of Type Strains, Phase V (KMG-V): Genome sequencing to study the core and pangenomes of soil and plant-associated prokaryotes.</title>
        <authorList>
            <person name="Whitman W."/>
        </authorList>
    </citation>
    <scope>NUCLEOTIDE SEQUENCE [LARGE SCALE GENOMIC DNA]</scope>
    <source>
        <strain evidence="1 2">USDA 152</strain>
    </source>
</reference>
<evidence type="ECO:0000313" key="1">
    <source>
        <dbReference type="EMBL" id="MEY9459520.1"/>
    </source>
</evidence>
<evidence type="ECO:0008006" key="3">
    <source>
        <dbReference type="Google" id="ProtNLM"/>
    </source>
</evidence>
<gene>
    <name evidence="1" type="ORF">ABIG07_008468</name>
</gene>